<evidence type="ECO:0000259" key="4">
    <source>
        <dbReference type="PROSITE" id="PS51253"/>
    </source>
</evidence>
<dbReference type="PROSITE" id="PS51253">
    <property type="entry name" value="HTH_CENPB"/>
    <property type="match status" value="1"/>
</dbReference>
<keyword evidence="1" id="KW-0238">DNA-binding</keyword>
<proteinExistence type="predicted"/>
<feature type="compositionally biased region" description="Low complexity" evidence="3">
    <location>
        <begin position="264"/>
        <end position="273"/>
    </location>
</feature>
<dbReference type="EMBL" id="JAAQHG020000004">
    <property type="protein sequence ID" value="KAL1589521.1"/>
    <property type="molecule type" value="Genomic_DNA"/>
</dbReference>
<evidence type="ECO:0000313" key="6">
    <source>
        <dbReference type="Proteomes" id="UP000803884"/>
    </source>
</evidence>
<dbReference type="InterPro" id="IPR006600">
    <property type="entry name" value="HTH_CenpB_DNA-bd_dom"/>
</dbReference>
<feature type="compositionally biased region" description="Polar residues" evidence="3">
    <location>
        <begin position="316"/>
        <end position="326"/>
    </location>
</feature>
<dbReference type="SUPFAM" id="SSF46689">
    <property type="entry name" value="Homeodomain-like"/>
    <property type="match status" value="2"/>
</dbReference>
<keyword evidence="6" id="KW-1185">Reference proteome</keyword>
<feature type="domain" description="HTH CENPB-type" evidence="4">
    <location>
        <begin position="178"/>
        <end position="251"/>
    </location>
</feature>
<reference evidence="5 6" key="1">
    <citation type="journal article" date="2020" name="Microbiol. Resour. Announc.">
        <title>Draft Genome Sequence of a Cladosporium Species Isolated from the Mesophotic Ascidian Didemnum maculosum.</title>
        <authorList>
            <person name="Gioti A."/>
            <person name="Siaperas R."/>
            <person name="Nikolaivits E."/>
            <person name="Le Goff G."/>
            <person name="Ouazzani J."/>
            <person name="Kotoulas G."/>
            <person name="Topakas E."/>
        </authorList>
    </citation>
    <scope>NUCLEOTIDE SEQUENCE [LARGE SCALE GENOMIC DNA]</scope>
    <source>
        <strain evidence="5 6">TM138-S3</strain>
    </source>
</reference>
<feature type="region of interest" description="Disordered" evidence="3">
    <location>
        <begin position="107"/>
        <end position="128"/>
    </location>
</feature>
<dbReference type="PANTHER" id="PTHR19303:SF70">
    <property type="entry name" value="HTH CENPB-TYPE DOMAIN-CONTAINING PROTEIN"/>
    <property type="match status" value="1"/>
</dbReference>
<accession>A0AB34L1J1</accession>
<sequence length="519" mass="56779">MVDDSHNQPYHTSPGTTWGRSPQFYPHSHHGTPAQEFSSFHFGSPSIPMNAGTFEASMPQRPVHQQLQPLVMPQWPSMLNSQSQPTFQHTYPQPVQPIQPMALAPLPTPVSATSSRSASTPRKTLTDSDRKAMCLYAEENPTAKQTEIGSRFGVERSTVSKVLRQKEKYLSHDDGSRSPAKRLKGRSPDIERALANWAKNQEKKGVPLSDELIRHQARAFSATSSNPESASTLSSSWLEKFKFKNNLMGARSRKGSAIEDTDDTSLTASTLHTPNNVSPSSDRESNSPEEELDGAPGPESSKLESPDAYSDFKGSQLHSESHNSLNSAFTDAPNSFSPAALSPASPFFTPESATSASPFIGQFGRLSVPTCSDANVHAHRVRSQTFPLLDQYMSDVGGTSIEHPAPKYMLHTQVEDMSEPLPHLNSAIDGMHAENRPHTITPSDMMRPPPLPSNMTAPRSLTPASSSANFSATSPEEAQKAMEVVLSFFEQQPNGFLDMQESITVGKLMEKLRLQTRTG</sequence>
<gene>
    <name evidence="5" type="ORF">WHR41_01664</name>
</gene>
<evidence type="ECO:0000313" key="5">
    <source>
        <dbReference type="EMBL" id="KAL1589521.1"/>
    </source>
</evidence>
<dbReference type="Proteomes" id="UP000803884">
    <property type="component" value="Unassembled WGS sequence"/>
</dbReference>
<dbReference type="SMART" id="SM00674">
    <property type="entry name" value="CENPB"/>
    <property type="match status" value="1"/>
</dbReference>
<dbReference type="Pfam" id="PF03221">
    <property type="entry name" value="HTH_Tnp_Tc5"/>
    <property type="match status" value="1"/>
</dbReference>
<evidence type="ECO:0000256" key="3">
    <source>
        <dbReference type="SAM" id="MobiDB-lite"/>
    </source>
</evidence>
<evidence type="ECO:0000256" key="2">
    <source>
        <dbReference type="ARBA" id="ARBA00023242"/>
    </source>
</evidence>
<feature type="region of interest" description="Disordered" evidence="3">
    <location>
        <begin position="252"/>
        <end position="326"/>
    </location>
</feature>
<dbReference type="InterPro" id="IPR050863">
    <property type="entry name" value="CenT-Element_Derived"/>
</dbReference>
<feature type="region of interest" description="Disordered" evidence="3">
    <location>
        <begin position="1"/>
        <end position="44"/>
    </location>
</feature>
<dbReference type="Gene3D" id="1.10.10.60">
    <property type="entry name" value="Homeodomain-like"/>
    <property type="match status" value="2"/>
</dbReference>
<dbReference type="InterPro" id="IPR009057">
    <property type="entry name" value="Homeodomain-like_sf"/>
</dbReference>
<dbReference type="InterPro" id="IPR007889">
    <property type="entry name" value="HTH_Psq"/>
</dbReference>
<comment type="caution">
    <text evidence="5">The sequence shown here is derived from an EMBL/GenBank/DDBJ whole genome shotgun (WGS) entry which is preliminary data.</text>
</comment>
<dbReference type="RefSeq" id="XP_069232626.1">
    <property type="nucleotide sequence ID" value="XM_069370270.1"/>
</dbReference>
<dbReference type="PANTHER" id="PTHR19303">
    <property type="entry name" value="TRANSPOSON"/>
    <property type="match status" value="1"/>
</dbReference>
<feature type="compositionally biased region" description="Low complexity" evidence="3">
    <location>
        <begin position="109"/>
        <end position="122"/>
    </location>
</feature>
<organism evidence="5 6">
    <name type="scientific">Cladosporium halotolerans</name>
    <dbReference type="NCBI Taxonomy" id="1052096"/>
    <lineage>
        <taxon>Eukaryota</taxon>
        <taxon>Fungi</taxon>
        <taxon>Dikarya</taxon>
        <taxon>Ascomycota</taxon>
        <taxon>Pezizomycotina</taxon>
        <taxon>Dothideomycetes</taxon>
        <taxon>Dothideomycetidae</taxon>
        <taxon>Cladosporiales</taxon>
        <taxon>Cladosporiaceae</taxon>
        <taxon>Cladosporium</taxon>
    </lineage>
</organism>
<feature type="compositionally biased region" description="Polar residues" evidence="3">
    <location>
        <begin position="7"/>
        <end position="20"/>
    </location>
</feature>
<protein>
    <recommendedName>
        <fullName evidence="4">HTH CENPB-type domain-containing protein</fullName>
    </recommendedName>
</protein>
<dbReference type="GeneID" id="96003108"/>
<feature type="compositionally biased region" description="Basic and acidic residues" evidence="3">
    <location>
        <begin position="165"/>
        <end position="176"/>
    </location>
</feature>
<dbReference type="GO" id="GO:0005634">
    <property type="term" value="C:nucleus"/>
    <property type="evidence" value="ECO:0007669"/>
    <property type="project" value="TreeGrafter"/>
</dbReference>
<dbReference type="AlphaFoldDB" id="A0AB34L1J1"/>
<dbReference type="Pfam" id="PF04218">
    <property type="entry name" value="CENP-B_N"/>
    <property type="match status" value="1"/>
</dbReference>
<name>A0AB34L1J1_9PEZI</name>
<evidence type="ECO:0000256" key="1">
    <source>
        <dbReference type="ARBA" id="ARBA00023125"/>
    </source>
</evidence>
<dbReference type="GO" id="GO:0003677">
    <property type="term" value="F:DNA binding"/>
    <property type="evidence" value="ECO:0007669"/>
    <property type="project" value="UniProtKB-KW"/>
</dbReference>
<keyword evidence="2" id="KW-0539">Nucleus</keyword>
<feature type="region of interest" description="Disordered" evidence="3">
    <location>
        <begin position="165"/>
        <end position="188"/>
    </location>
</feature>